<dbReference type="Gene3D" id="3.40.190.10">
    <property type="entry name" value="Periplasmic binding protein-like II"/>
    <property type="match status" value="1"/>
</dbReference>
<dbReference type="SUPFAM" id="SSF53850">
    <property type="entry name" value="Periplasmic binding protein-like II"/>
    <property type="match status" value="1"/>
</dbReference>
<dbReference type="EMBL" id="UINC01158642">
    <property type="protein sequence ID" value="SVD56290.1"/>
    <property type="molecule type" value="Genomic_DNA"/>
</dbReference>
<proteinExistence type="predicted"/>
<evidence type="ECO:0008006" key="2">
    <source>
        <dbReference type="Google" id="ProtNLM"/>
    </source>
</evidence>
<reference evidence="1" key="1">
    <citation type="submission" date="2018-05" db="EMBL/GenBank/DDBJ databases">
        <authorList>
            <person name="Lanie J.A."/>
            <person name="Ng W.-L."/>
            <person name="Kazmierczak K.M."/>
            <person name="Andrzejewski T.M."/>
            <person name="Davidsen T.M."/>
            <person name="Wayne K.J."/>
            <person name="Tettelin H."/>
            <person name="Glass J.I."/>
            <person name="Rusch D."/>
            <person name="Podicherti R."/>
            <person name="Tsui H.-C.T."/>
            <person name="Winkler M.E."/>
        </authorList>
    </citation>
    <scope>NUCLEOTIDE SEQUENCE</scope>
</reference>
<accession>A0A382WCR6</accession>
<dbReference type="InterPro" id="IPR039424">
    <property type="entry name" value="SBP_5"/>
</dbReference>
<gene>
    <name evidence="1" type="ORF">METZ01_LOCUS409144</name>
</gene>
<dbReference type="PANTHER" id="PTHR30290">
    <property type="entry name" value="PERIPLASMIC BINDING COMPONENT OF ABC TRANSPORTER"/>
    <property type="match status" value="1"/>
</dbReference>
<dbReference type="GO" id="GO:0015833">
    <property type="term" value="P:peptide transport"/>
    <property type="evidence" value="ECO:0007669"/>
    <property type="project" value="TreeGrafter"/>
</dbReference>
<organism evidence="1">
    <name type="scientific">marine metagenome</name>
    <dbReference type="NCBI Taxonomy" id="408172"/>
    <lineage>
        <taxon>unclassified sequences</taxon>
        <taxon>metagenomes</taxon>
        <taxon>ecological metagenomes</taxon>
    </lineage>
</organism>
<protein>
    <recommendedName>
        <fullName evidence="2">Solute-binding protein family 5 domain-containing protein</fullName>
    </recommendedName>
</protein>
<evidence type="ECO:0000313" key="1">
    <source>
        <dbReference type="EMBL" id="SVD56290.1"/>
    </source>
</evidence>
<name>A0A382WCR6_9ZZZZ</name>
<dbReference type="GO" id="GO:1904680">
    <property type="term" value="F:peptide transmembrane transporter activity"/>
    <property type="evidence" value="ECO:0007669"/>
    <property type="project" value="TreeGrafter"/>
</dbReference>
<dbReference type="Gene3D" id="3.10.105.10">
    <property type="entry name" value="Dipeptide-binding Protein, Domain 3"/>
    <property type="match status" value="1"/>
</dbReference>
<feature type="non-terminal residue" evidence="1">
    <location>
        <position position="1"/>
    </location>
</feature>
<sequence>SYVASSNEYWKTCLMLQSNCNKIGLKTELHAGLWSEIWSKGQSFKSSPNMIEMAWWPAYATPSDWFLGMFATQNPPVFNLSYYSNAIVDSLIDRARELEAIDREKSAQLYGEIQTILLNDCVAIPIADVNSWIISKKNLMGFRKNPAYNTVLFYYLRKTIS</sequence>
<dbReference type="AlphaFoldDB" id="A0A382WCR6"/>